<protein>
    <submittedName>
        <fullName evidence="2">Uncharacterized protein</fullName>
    </submittedName>
</protein>
<dbReference type="EMBL" id="VSRR010003323">
    <property type="protein sequence ID" value="MPC35680.1"/>
    <property type="molecule type" value="Genomic_DNA"/>
</dbReference>
<proteinExistence type="predicted"/>
<comment type="caution">
    <text evidence="2">The sequence shown here is derived from an EMBL/GenBank/DDBJ whole genome shotgun (WGS) entry which is preliminary data.</text>
</comment>
<evidence type="ECO:0000313" key="3">
    <source>
        <dbReference type="Proteomes" id="UP000324222"/>
    </source>
</evidence>
<sequence>MVVGMMCASLHYTQPDTDASADGDDEGDTRVRQSKRRLTLEFTVMECCVLRERRVEGGLWRVEGREQSGLKISYTTSKARH</sequence>
<feature type="region of interest" description="Disordered" evidence="1">
    <location>
        <begin position="13"/>
        <end position="32"/>
    </location>
</feature>
<keyword evidence="3" id="KW-1185">Reference proteome</keyword>
<gene>
    <name evidence="2" type="ORF">E2C01_029109</name>
</gene>
<reference evidence="2 3" key="1">
    <citation type="submission" date="2019-05" db="EMBL/GenBank/DDBJ databases">
        <title>Another draft genome of Portunus trituberculatus and its Hox gene families provides insights of decapod evolution.</title>
        <authorList>
            <person name="Jeong J.-H."/>
            <person name="Song I."/>
            <person name="Kim S."/>
            <person name="Choi T."/>
            <person name="Kim D."/>
            <person name="Ryu S."/>
            <person name="Kim W."/>
        </authorList>
    </citation>
    <scope>NUCLEOTIDE SEQUENCE [LARGE SCALE GENOMIC DNA]</scope>
    <source>
        <tissue evidence="2">Muscle</tissue>
    </source>
</reference>
<dbReference type="Proteomes" id="UP000324222">
    <property type="component" value="Unassembled WGS sequence"/>
</dbReference>
<organism evidence="2 3">
    <name type="scientific">Portunus trituberculatus</name>
    <name type="common">Swimming crab</name>
    <name type="synonym">Neptunus trituberculatus</name>
    <dbReference type="NCBI Taxonomy" id="210409"/>
    <lineage>
        <taxon>Eukaryota</taxon>
        <taxon>Metazoa</taxon>
        <taxon>Ecdysozoa</taxon>
        <taxon>Arthropoda</taxon>
        <taxon>Crustacea</taxon>
        <taxon>Multicrustacea</taxon>
        <taxon>Malacostraca</taxon>
        <taxon>Eumalacostraca</taxon>
        <taxon>Eucarida</taxon>
        <taxon>Decapoda</taxon>
        <taxon>Pleocyemata</taxon>
        <taxon>Brachyura</taxon>
        <taxon>Eubrachyura</taxon>
        <taxon>Portunoidea</taxon>
        <taxon>Portunidae</taxon>
        <taxon>Portuninae</taxon>
        <taxon>Portunus</taxon>
    </lineage>
</organism>
<evidence type="ECO:0000313" key="2">
    <source>
        <dbReference type="EMBL" id="MPC35680.1"/>
    </source>
</evidence>
<accession>A0A5B7EM82</accession>
<dbReference type="AlphaFoldDB" id="A0A5B7EM82"/>
<name>A0A5B7EM82_PORTR</name>
<evidence type="ECO:0000256" key="1">
    <source>
        <dbReference type="SAM" id="MobiDB-lite"/>
    </source>
</evidence>